<feature type="compositionally biased region" description="Low complexity" evidence="1">
    <location>
        <begin position="450"/>
        <end position="464"/>
    </location>
</feature>
<evidence type="ECO:0000256" key="3">
    <source>
        <dbReference type="SAM" id="SignalP"/>
    </source>
</evidence>
<feature type="region of interest" description="Disordered" evidence="1">
    <location>
        <begin position="400"/>
        <end position="464"/>
    </location>
</feature>
<feature type="transmembrane region" description="Helical" evidence="2">
    <location>
        <begin position="207"/>
        <end position="231"/>
    </location>
</feature>
<evidence type="ECO:0000313" key="5">
    <source>
        <dbReference type="Proteomes" id="UP000835052"/>
    </source>
</evidence>
<evidence type="ECO:0000313" key="4">
    <source>
        <dbReference type="EMBL" id="CAD6196348.1"/>
    </source>
</evidence>
<proteinExistence type="predicted"/>
<name>A0A8S1HKW4_9PELO</name>
<feature type="compositionally biased region" description="Basic and acidic residues" evidence="1">
    <location>
        <begin position="431"/>
        <end position="449"/>
    </location>
</feature>
<accession>A0A8S1HKW4</accession>
<protein>
    <submittedName>
        <fullName evidence="4">Uncharacterized protein</fullName>
    </submittedName>
</protein>
<feature type="compositionally biased region" description="Basic and acidic residues" evidence="1">
    <location>
        <begin position="400"/>
        <end position="422"/>
    </location>
</feature>
<keyword evidence="5" id="KW-1185">Reference proteome</keyword>
<reference evidence="4" key="1">
    <citation type="submission" date="2020-10" db="EMBL/GenBank/DDBJ databases">
        <authorList>
            <person name="Kikuchi T."/>
        </authorList>
    </citation>
    <scope>NUCLEOTIDE SEQUENCE</scope>
    <source>
        <strain evidence="4">NKZ352</strain>
    </source>
</reference>
<dbReference type="Proteomes" id="UP000835052">
    <property type="component" value="Unassembled WGS sequence"/>
</dbReference>
<feature type="chain" id="PRO_5035870003" evidence="3">
    <location>
        <begin position="28"/>
        <end position="669"/>
    </location>
</feature>
<keyword evidence="2" id="KW-0472">Membrane</keyword>
<sequence>MDWLSSRIKNYVFVLLMLMWTCESAVAGGNCCERPIWSYASGDAVPPECKTLRCSVAGRAFPGKGQEDRDSLYCQSEEKFRHEFLEQVIHKGNGPAIYLENAKITDTSFTKLNSIVIKDVSPFCKNRDLIVINGTLDQTVRDRLVALQDKMLKNCATLTTTATGNSVLTSTPSVNATKQKPSSVSPQTCAAQAVCPKAEAKACPSNYTLVITGIVILAILVLALVVVLIFASRMASAKKNHDLILAAMGSYATQVLNSFVLLESKRDTRILEAISMDADPNEVIPLAREVKAWEIICSTRTAKFEKNQLLDPVADFSIPENRSKPLKAVPICAPRGLTVEYAEALEKFEEVKKTHNTGKEFVPPKDTNLLSDASRNNPAMSKEIEVYPYLCTVKPYKTVEKDPKTKKTSRPEESKERKKAGGDKNQNTAATKEKKPEGAKKVEPSKVEQKTVPQQAAPTTQKAAPPTRALPFVLVVPPPEIQVETVERAKCKPLALSKPAPDVLPEIKFDSKILKDSFVIFELMCENFKNYYVVHANVLKLLNDTSDHSGLNVEKTVMGNAVWDSKIFKKSKHTPLEFPGPDESKKTESIMGCTDDLSLYHNVLMELRAKCDAQDRELLELLEAEEKDRAMLMHGGGKNYYAFFDKFAMVEGAVLPKETFAAAKKRILS</sequence>
<dbReference type="AlphaFoldDB" id="A0A8S1HKW4"/>
<evidence type="ECO:0000256" key="2">
    <source>
        <dbReference type="SAM" id="Phobius"/>
    </source>
</evidence>
<dbReference type="EMBL" id="CAJGYM010000071">
    <property type="protein sequence ID" value="CAD6196348.1"/>
    <property type="molecule type" value="Genomic_DNA"/>
</dbReference>
<feature type="region of interest" description="Disordered" evidence="1">
    <location>
        <begin position="356"/>
        <end position="376"/>
    </location>
</feature>
<keyword evidence="2" id="KW-1133">Transmembrane helix</keyword>
<organism evidence="4 5">
    <name type="scientific">Caenorhabditis auriculariae</name>
    <dbReference type="NCBI Taxonomy" id="2777116"/>
    <lineage>
        <taxon>Eukaryota</taxon>
        <taxon>Metazoa</taxon>
        <taxon>Ecdysozoa</taxon>
        <taxon>Nematoda</taxon>
        <taxon>Chromadorea</taxon>
        <taxon>Rhabditida</taxon>
        <taxon>Rhabditina</taxon>
        <taxon>Rhabditomorpha</taxon>
        <taxon>Rhabditoidea</taxon>
        <taxon>Rhabditidae</taxon>
        <taxon>Peloderinae</taxon>
        <taxon>Caenorhabditis</taxon>
    </lineage>
</organism>
<gene>
    <name evidence="4" type="ORF">CAUJ_LOCUS12263</name>
</gene>
<comment type="caution">
    <text evidence="4">The sequence shown here is derived from an EMBL/GenBank/DDBJ whole genome shotgun (WGS) entry which is preliminary data.</text>
</comment>
<keyword evidence="3" id="KW-0732">Signal</keyword>
<feature type="signal peptide" evidence="3">
    <location>
        <begin position="1"/>
        <end position="27"/>
    </location>
</feature>
<evidence type="ECO:0000256" key="1">
    <source>
        <dbReference type="SAM" id="MobiDB-lite"/>
    </source>
</evidence>
<keyword evidence="2" id="KW-0812">Transmembrane</keyword>